<protein>
    <submittedName>
        <fullName evidence="2">Uncharacterized protein</fullName>
    </submittedName>
</protein>
<accession>A0A6J4K033</accession>
<organism evidence="2">
    <name type="scientific">uncultured Actinomycetospora sp</name>
    <dbReference type="NCBI Taxonomy" id="1135996"/>
    <lineage>
        <taxon>Bacteria</taxon>
        <taxon>Bacillati</taxon>
        <taxon>Actinomycetota</taxon>
        <taxon>Actinomycetes</taxon>
        <taxon>Pseudonocardiales</taxon>
        <taxon>Pseudonocardiaceae</taxon>
        <taxon>Actinomycetospora</taxon>
        <taxon>environmental samples</taxon>
    </lineage>
</organism>
<dbReference type="AlphaFoldDB" id="A0A6J4K033"/>
<proteinExistence type="predicted"/>
<reference evidence="2" key="1">
    <citation type="submission" date="2020-02" db="EMBL/GenBank/DDBJ databases">
        <authorList>
            <person name="Meier V. D."/>
        </authorList>
    </citation>
    <scope>NUCLEOTIDE SEQUENCE</scope>
    <source>
        <strain evidence="2">AVDCRST_MAG54</strain>
    </source>
</reference>
<sequence>AAVGTRVDARGRTGPRHQRADAAALRSQRPGHARDHAPVGAVPVERAQAAPADRHGRRGL</sequence>
<dbReference type="EMBL" id="CADCTH010000571">
    <property type="protein sequence ID" value="CAA9292065.1"/>
    <property type="molecule type" value="Genomic_DNA"/>
</dbReference>
<feature type="non-terminal residue" evidence="2">
    <location>
        <position position="1"/>
    </location>
</feature>
<evidence type="ECO:0000313" key="2">
    <source>
        <dbReference type="EMBL" id="CAA9292065.1"/>
    </source>
</evidence>
<evidence type="ECO:0000256" key="1">
    <source>
        <dbReference type="SAM" id="MobiDB-lite"/>
    </source>
</evidence>
<feature type="non-terminal residue" evidence="2">
    <location>
        <position position="60"/>
    </location>
</feature>
<gene>
    <name evidence="2" type="ORF">AVDCRST_MAG54-4535</name>
</gene>
<feature type="region of interest" description="Disordered" evidence="1">
    <location>
        <begin position="1"/>
        <end position="60"/>
    </location>
</feature>
<name>A0A6J4K033_9PSEU</name>